<reference evidence="1 2" key="1">
    <citation type="submission" date="2017-06" db="EMBL/GenBank/DDBJ databases">
        <authorList>
            <person name="Kim H.J."/>
            <person name="Triplett B.A."/>
        </authorList>
    </citation>
    <scope>NUCLEOTIDE SEQUENCE [LARGE SCALE GENOMIC DNA]</scope>
    <source>
        <strain evidence="1 2">DSM 22179</strain>
    </source>
</reference>
<dbReference type="Gene3D" id="3.30.70.1200">
    <property type="entry name" value="Crispr-associated protein, domain 1"/>
    <property type="match status" value="1"/>
</dbReference>
<dbReference type="EMBL" id="FYEZ01000003">
    <property type="protein sequence ID" value="SNC73485.1"/>
    <property type="molecule type" value="Genomic_DNA"/>
</dbReference>
<sequence>MSYLTRLHLNPRRRGARHLLASPQRMHAAVESSFPPGDEAAHRNLWRVDEEGDSVTLYLTSATPPDLTHVVEEAGWPSTTPWTTASYDRFLEGLTAGQHWQFRLTANPVHSVRTRPDQKDTKPTAHVSVAQQARWLATKSSGWGFTVLEADGGETAEDGDLTHTVIGRRTRQFGRKGSSVTLAQVTYAGVLQVTDVDALRTHLLSGMGRGKAYGCGLMTLARRRT</sequence>
<evidence type="ECO:0000313" key="1">
    <source>
        <dbReference type="EMBL" id="SNC73485.1"/>
    </source>
</evidence>
<name>A0A212U5E5_9MICO</name>
<dbReference type="NCBIfam" id="TIGR01907">
    <property type="entry name" value="casE_Cse3"/>
    <property type="match status" value="1"/>
</dbReference>
<dbReference type="Proteomes" id="UP000198122">
    <property type="component" value="Unassembled WGS sequence"/>
</dbReference>
<proteinExistence type="predicted"/>
<dbReference type="CDD" id="cd09727">
    <property type="entry name" value="Cas6_I-E"/>
    <property type="match status" value="1"/>
</dbReference>
<dbReference type="AlphaFoldDB" id="A0A212U5E5"/>
<dbReference type="InterPro" id="IPR010179">
    <property type="entry name" value="CRISPR-assoc_prot_Cse3"/>
</dbReference>
<protein>
    <submittedName>
        <fullName evidence="1">CRISPR-associated protein, Cse3 family</fullName>
    </submittedName>
</protein>
<organism evidence="1 2">
    <name type="scientific">Kytococcus aerolatus</name>
    <dbReference type="NCBI Taxonomy" id="592308"/>
    <lineage>
        <taxon>Bacteria</taxon>
        <taxon>Bacillati</taxon>
        <taxon>Actinomycetota</taxon>
        <taxon>Actinomycetes</taxon>
        <taxon>Micrococcales</taxon>
        <taxon>Kytococcaceae</taxon>
        <taxon>Kytococcus</taxon>
    </lineage>
</organism>
<evidence type="ECO:0000313" key="2">
    <source>
        <dbReference type="Proteomes" id="UP000198122"/>
    </source>
</evidence>
<dbReference type="OrthoDB" id="9795689at2"/>
<dbReference type="Pfam" id="PF08798">
    <property type="entry name" value="CRISPR_assoc"/>
    <property type="match status" value="1"/>
</dbReference>
<dbReference type="RefSeq" id="WP_088818969.1">
    <property type="nucleotide sequence ID" value="NZ_FYEZ01000003.1"/>
</dbReference>
<gene>
    <name evidence="1" type="ORF">SAMN05445756_1988</name>
</gene>
<dbReference type="Gene3D" id="3.30.70.1210">
    <property type="entry name" value="Crispr-associated protein, domain 2"/>
    <property type="match status" value="1"/>
</dbReference>
<dbReference type="SMART" id="SM01101">
    <property type="entry name" value="CRISPR_assoc"/>
    <property type="match status" value="1"/>
</dbReference>
<keyword evidence="2" id="KW-1185">Reference proteome</keyword>
<accession>A0A212U5E5</accession>
<dbReference type="SUPFAM" id="SSF117987">
    <property type="entry name" value="CRISPR-associated protein"/>
    <property type="match status" value="2"/>
</dbReference>